<evidence type="ECO:0000259" key="4">
    <source>
        <dbReference type="PROSITE" id="PS50887"/>
    </source>
</evidence>
<dbReference type="SMART" id="SM00086">
    <property type="entry name" value="PAC"/>
    <property type="match status" value="2"/>
</dbReference>
<feature type="domain" description="EAL" evidence="3">
    <location>
        <begin position="437"/>
        <end position="691"/>
    </location>
</feature>
<feature type="domain" description="PAS" evidence="1">
    <location>
        <begin position="139"/>
        <end position="185"/>
    </location>
</feature>
<keyword evidence="6" id="KW-1185">Reference proteome</keyword>
<name>A0ABV9FG36_9BACL</name>
<feature type="domain" description="PAC" evidence="2">
    <location>
        <begin position="212"/>
        <end position="264"/>
    </location>
</feature>
<dbReference type="InterPro" id="IPR043128">
    <property type="entry name" value="Rev_trsase/Diguanyl_cyclase"/>
</dbReference>
<dbReference type="SUPFAM" id="SSF55073">
    <property type="entry name" value="Nucleotide cyclase"/>
    <property type="match status" value="1"/>
</dbReference>
<feature type="domain" description="GGDEF" evidence="4">
    <location>
        <begin position="296"/>
        <end position="428"/>
    </location>
</feature>
<dbReference type="Pfam" id="PF13426">
    <property type="entry name" value="PAS_9"/>
    <property type="match status" value="2"/>
</dbReference>
<proteinExistence type="predicted"/>
<dbReference type="NCBIfam" id="TIGR00229">
    <property type="entry name" value="sensory_box"/>
    <property type="match status" value="2"/>
</dbReference>
<accession>A0ABV9FG36</accession>
<dbReference type="SMART" id="SM00267">
    <property type="entry name" value="GGDEF"/>
    <property type="match status" value="1"/>
</dbReference>
<dbReference type="NCBIfam" id="TIGR00254">
    <property type="entry name" value="GGDEF"/>
    <property type="match status" value="1"/>
</dbReference>
<reference evidence="6" key="1">
    <citation type="journal article" date="2019" name="Int. J. Syst. Evol. Microbiol.">
        <title>The Global Catalogue of Microorganisms (GCM) 10K type strain sequencing project: providing services to taxonomists for standard genome sequencing and annotation.</title>
        <authorList>
            <consortium name="The Broad Institute Genomics Platform"/>
            <consortium name="The Broad Institute Genome Sequencing Center for Infectious Disease"/>
            <person name="Wu L."/>
            <person name="Ma J."/>
        </authorList>
    </citation>
    <scope>NUCLEOTIDE SEQUENCE [LARGE SCALE GENOMIC DNA]</scope>
    <source>
        <strain evidence="6">CCUG 49571</strain>
    </source>
</reference>
<evidence type="ECO:0000259" key="1">
    <source>
        <dbReference type="PROSITE" id="PS50112"/>
    </source>
</evidence>
<dbReference type="PANTHER" id="PTHR44757:SF2">
    <property type="entry name" value="BIOFILM ARCHITECTURE MAINTENANCE PROTEIN MBAA"/>
    <property type="match status" value="1"/>
</dbReference>
<dbReference type="InterPro" id="IPR035965">
    <property type="entry name" value="PAS-like_dom_sf"/>
</dbReference>
<dbReference type="InterPro" id="IPR012226">
    <property type="entry name" value="Diguanyl_cyclase/Pdiesterase"/>
</dbReference>
<evidence type="ECO:0000313" key="5">
    <source>
        <dbReference type="EMBL" id="MFC4600933.1"/>
    </source>
</evidence>
<dbReference type="CDD" id="cd01948">
    <property type="entry name" value="EAL"/>
    <property type="match status" value="1"/>
</dbReference>
<evidence type="ECO:0000259" key="3">
    <source>
        <dbReference type="PROSITE" id="PS50883"/>
    </source>
</evidence>
<protein>
    <submittedName>
        <fullName evidence="5">EAL domain-containing protein</fullName>
    </submittedName>
</protein>
<dbReference type="InterPro" id="IPR029787">
    <property type="entry name" value="Nucleotide_cyclase"/>
</dbReference>
<dbReference type="CDD" id="cd01949">
    <property type="entry name" value="GGDEF"/>
    <property type="match status" value="1"/>
</dbReference>
<dbReference type="SMART" id="SM00091">
    <property type="entry name" value="PAS"/>
    <property type="match status" value="2"/>
</dbReference>
<comment type="caution">
    <text evidence="5">The sequence shown here is derived from an EMBL/GenBank/DDBJ whole genome shotgun (WGS) entry which is preliminary data.</text>
</comment>
<dbReference type="RefSeq" id="WP_378100474.1">
    <property type="nucleotide sequence ID" value="NZ_JBHSEP010000020.1"/>
</dbReference>
<dbReference type="Gene3D" id="3.20.20.450">
    <property type="entry name" value="EAL domain"/>
    <property type="match status" value="1"/>
</dbReference>
<gene>
    <name evidence="5" type="ORF">ACFO3S_21995</name>
</gene>
<feature type="domain" description="PAS" evidence="1">
    <location>
        <begin position="21"/>
        <end position="61"/>
    </location>
</feature>
<dbReference type="InterPro" id="IPR035919">
    <property type="entry name" value="EAL_sf"/>
</dbReference>
<dbReference type="CDD" id="cd00130">
    <property type="entry name" value="PAS"/>
    <property type="match status" value="2"/>
</dbReference>
<dbReference type="Gene3D" id="3.30.70.270">
    <property type="match status" value="1"/>
</dbReference>
<dbReference type="InterPro" id="IPR001610">
    <property type="entry name" value="PAC"/>
</dbReference>
<dbReference type="InterPro" id="IPR000700">
    <property type="entry name" value="PAS-assoc_C"/>
</dbReference>
<dbReference type="PROSITE" id="PS50112">
    <property type="entry name" value="PAS"/>
    <property type="match status" value="2"/>
</dbReference>
<dbReference type="Pfam" id="PF00563">
    <property type="entry name" value="EAL"/>
    <property type="match status" value="1"/>
</dbReference>
<dbReference type="InterPro" id="IPR001633">
    <property type="entry name" value="EAL_dom"/>
</dbReference>
<organism evidence="5 6">
    <name type="scientific">Cohnella hongkongensis</name>
    <dbReference type="NCBI Taxonomy" id="178337"/>
    <lineage>
        <taxon>Bacteria</taxon>
        <taxon>Bacillati</taxon>
        <taxon>Bacillota</taxon>
        <taxon>Bacilli</taxon>
        <taxon>Bacillales</taxon>
        <taxon>Paenibacillaceae</taxon>
        <taxon>Cohnella</taxon>
    </lineage>
</organism>
<feature type="domain" description="PAC" evidence="2">
    <location>
        <begin position="90"/>
        <end position="142"/>
    </location>
</feature>
<dbReference type="Proteomes" id="UP001596028">
    <property type="component" value="Unassembled WGS sequence"/>
</dbReference>
<dbReference type="SUPFAM" id="SSF55785">
    <property type="entry name" value="PYP-like sensor domain (PAS domain)"/>
    <property type="match status" value="2"/>
</dbReference>
<dbReference type="SMART" id="SM00052">
    <property type="entry name" value="EAL"/>
    <property type="match status" value="1"/>
</dbReference>
<dbReference type="Gene3D" id="3.30.450.20">
    <property type="entry name" value="PAS domain"/>
    <property type="match status" value="2"/>
</dbReference>
<dbReference type="InterPro" id="IPR000160">
    <property type="entry name" value="GGDEF_dom"/>
</dbReference>
<dbReference type="PIRSF" id="PIRSF005925">
    <property type="entry name" value="Dos"/>
    <property type="match status" value="1"/>
</dbReference>
<sequence length="694" mass="78387">MNQHSYSLNLRPTPEHLALPYARIFRDSQEAIMVTDPYSNIICVNPAFTSVTGYAEEEVIGLTPKLLKSHVQSAEFYVEMWASIHKDGRWQGEIWNRRKNGEVYPEWLSISSVKDDRGAVLNYVAMFTDMTSRKTTLSKLRLHAQVFSNAGEGIMITDQQLNILSVNQAFTAVTGYTEEEAVGQTPRLLHSGVQPPSFYVRMWERIHSAGHWQGEIWNRRKNGEVYPEWLSITTLKDENGLITNYIGMFTDITERKQSEEHLKYLAHFDKLTGLPNRTLLYELVREATGEPQTAERKLAVFFIDLDRFKTVNDSLGHTIGDKLLRQVAERLGSAAADQDIVSRLGGDEFILVRRDARSPEDALGYAERLLAALKRPFLVDDNELYVSASIGICLSPEHGDDFETLVKHADLAMYEAKIRKIGYQLFNSGIRDIFQRKLTLENELRRAIDSNQLLVHYQPQVHAVTGRIEGIEALLRWNHPTLGQVPPGEFIPIAEETGSIMEIGRWVFAEVCKQLLSWSAQGRAVPPVAVNLSARQFRAADLVSSFRNIVTRTPCDPQQIVIEITESSSMSDIESVLPVLRAFKSLGFRIAIDDFGKGYSALGYMKQFPIDILKIDKSFVRELTCDRKSAVIAKAVIEMARGMDLRVVAEGVETAEQLEKLRSMNCDIVQGFFIDPPMPSELLESRYLTGGLPL</sequence>
<dbReference type="Pfam" id="PF00990">
    <property type="entry name" value="GGDEF"/>
    <property type="match status" value="1"/>
</dbReference>
<dbReference type="PROSITE" id="PS50883">
    <property type="entry name" value="EAL"/>
    <property type="match status" value="1"/>
</dbReference>
<dbReference type="InterPro" id="IPR052155">
    <property type="entry name" value="Biofilm_reg_signaling"/>
</dbReference>
<dbReference type="PROSITE" id="PS50113">
    <property type="entry name" value="PAC"/>
    <property type="match status" value="2"/>
</dbReference>
<dbReference type="PROSITE" id="PS50887">
    <property type="entry name" value="GGDEF"/>
    <property type="match status" value="1"/>
</dbReference>
<evidence type="ECO:0000259" key="2">
    <source>
        <dbReference type="PROSITE" id="PS50113"/>
    </source>
</evidence>
<evidence type="ECO:0000313" key="6">
    <source>
        <dbReference type="Proteomes" id="UP001596028"/>
    </source>
</evidence>
<dbReference type="InterPro" id="IPR000014">
    <property type="entry name" value="PAS"/>
</dbReference>
<dbReference type="SUPFAM" id="SSF141868">
    <property type="entry name" value="EAL domain-like"/>
    <property type="match status" value="1"/>
</dbReference>
<dbReference type="EMBL" id="JBHSEP010000020">
    <property type="protein sequence ID" value="MFC4600933.1"/>
    <property type="molecule type" value="Genomic_DNA"/>
</dbReference>
<dbReference type="PANTHER" id="PTHR44757">
    <property type="entry name" value="DIGUANYLATE CYCLASE DGCP"/>
    <property type="match status" value="1"/>
</dbReference>